<sequence>MVRANNYGTRNILIWPGRAMQNGYTESFNCKFRSDSLNDQRFETLRQACPAVCIWLQDYNDVRPHSRVRRIPPARSTTLVKFRGLSDKDGVEELLAQTITAAVNMKLISPKELAAVVVDSTVQTKAIKHPTDSKLLQTTHHSCTHCEPNGARTTRPNTEARIRGN</sequence>
<dbReference type="InterPro" id="IPR012337">
    <property type="entry name" value="RNaseH-like_sf"/>
</dbReference>
<dbReference type="EMBL" id="JAVBIK010000003">
    <property type="protein sequence ID" value="MDT7520760.1"/>
    <property type="molecule type" value="Genomic_DNA"/>
</dbReference>
<evidence type="ECO:0000259" key="2">
    <source>
        <dbReference type="Pfam" id="PF13683"/>
    </source>
</evidence>
<gene>
    <name evidence="3" type="ORF">RAE19_19160</name>
</gene>
<dbReference type="PANTHER" id="PTHR33803">
    <property type="entry name" value="IS1478 TRANSPOSASE"/>
    <property type="match status" value="1"/>
</dbReference>
<proteinExistence type="predicted"/>
<keyword evidence="4" id="KW-1185">Reference proteome</keyword>
<dbReference type="Pfam" id="PF13683">
    <property type="entry name" value="rve_3"/>
    <property type="match status" value="1"/>
</dbReference>
<dbReference type="InterPro" id="IPR001584">
    <property type="entry name" value="Integrase_cat-core"/>
</dbReference>
<name>A0ABU3KSX0_9BURK</name>
<accession>A0ABU3KSX0</accession>
<dbReference type="Proteomes" id="UP001321700">
    <property type="component" value="Unassembled WGS sequence"/>
</dbReference>
<evidence type="ECO:0000313" key="4">
    <source>
        <dbReference type="Proteomes" id="UP001321700"/>
    </source>
</evidence>
<comment type="caution">
    <text evidence="3">The sequence shown here is derived from an EMBL/GenBank/DDBJ whole genome shotgun (WGS) entry which is preliminary data.</text>
</comment>
<reference evidence="3 4" key="1">
    <citation type="submission" date="2023-08" db="EMBL/GenBank/DDBJ databases">
        <title>Rhodoferax potami sp. nov. and Rhodoferax mekongensis sp. nov., isolated from the Mekong River in Thailand.</title>
        <authorList>
            <person name="Kitikhun S."/>
            <person name="Charoenyingcharoen P."/>
            <person name="Siriarchawattana P."/>
            <person name="Likhitrattanapisal S."/>
            <person name="Nilsakha T."/>
            <person name="Chanpet A."/>
            <person name="Rattanawaree P."/>
            <person name="Ingsriswang S."/>
        </authorList>
    </citation>
    <scope>NUCLEOTIDE SEQUENCE [LARGE SCALE GENOMIC DNA]</scope>
    <source>
        <strain evidence="3 4">TBRC 17660</strain>
    </source>
</reference>
<evidence type="ECO:0000256" key="1">
    <source>
        <dbReference type="SAM" id="MobiDB-lite"/>
    </source>
</evidence>
<dbReference type="SUPFAM" id="SSF53098">
    <property type="entry name" value="Ribonuclease H-like"/>
    <property type="match status" value="1"/>
</dbReference>
<organism evidence="3 4">
    <name type="scientific">Rhodoferax potami</name>
    <dbReference type="NCBI Taxonomy" id="3068338"/>
    <lineage>
        <taxon>Bacteria</taxon>
        <taxon>Pseudomonadati</taxon>
        <taxon>Pseudomonadota</taxon>
        <taxon>Betaproteobacteria</taxon>
        <taxon>Burkholderiales</taxon>
        <taxon>Comamonadaceae</taxon>
        <taxon>Rhodoferax</taxon>
    </lineage>
</organism>
<evidence type="ECO:0000313" key="3">
    <source>
        <dbReference type="EMBL" id="MDT7520760.1"/>
    </source>
</evidence>
<protein>
    <submittedName>
        <fullName evidence="3">Transposase</fullName>
    </submittedName>
</protein>
<feature type="region of interest" description="Disordered" evidence="1">
    <location>
        <begin position="146"/>
        <end position="165"/>
    </location>
</feature>
<dbReference type="PANTHER" id="PTHR33803:SF3">
    <property type="entry name" value="BLL1974 PROTEIN"/>
    <property type="match status" value="1"/>
</dbReference>
<feature type="domain" description="Integrase catalytic" evidence="2">
    <location>
        <begin position="9"/>
        <end position="73"/>
    </location>
</feature>